<dbReference type="InterPro" id="IPR050346">
    <property type="entry name" value="FMO-like"/>
</dbReference>
<keyword evidence="6" id="KW-0503">Monooxygenase</keyword>
<gene>
    <name evidence="6" type="ORF">NA57DRAFT_33992</name>
</gene>
<keyword evidence="7" id="KW-1185">Reference proteome</keyword>
<dbReference type="EMBL" id="ML978123">
    <property type="protein sequence ID" value="KAF2102288.1"/>
    <property type="molecule type" value="Genomic_DNA"/>
</dbReference>
<dbReference type="GO" id="GO:0004499">
    <property type="term" value="F:N,N-dimethylaniline monooxygenase activity"/>
    <property type="evidence" value="ECO:0007669"/>
    <property type="project" value="InterPro"/>
</dbReference>
<organism evidence="6 7">
    <name type="scientific">Rhizodiscina lignyota</name>
    <dbReference type="NCBI Taxonomy" id="1504668"/>
    <lineage>
        <taxon>Eukaryota</taxon>
        <taxon>Fungi</taxon>
        <taxon>Dikarya</taxon>
        <taxon>Ascomycota</taxon>
        <taxon>Pezizomycotina</taxon>
        <taxon>Dothideomycetes</taxon>
        <taxon>Pleosporomycetidae</taxon>
        <taxon>Aulographales</taxon>
        <taxon>Rhizodiscinaceae</taxon>
        <taxon>Rhizodiscina</taxon>
    </lineage>
</organism>
<reference evidence="6" key="1">
    <citation type="journal article" date="2020" name="Stud. Mycol.">
        <title>101 Dothideomycetes genomes: a test case for predicting lifestyles and emergence of pathogens.</title>
        <authorList>
            <person name="Haridas S."/>
            <person name="Albert R."/>
            <person name="Binder M."/>
            <person name="Bloem J."/>
            <person name="Labutti K."/>
            <person name="Salamov A."/>
            <person name="Andreopoulos B."/>
            <person name="Baker S."/>
            <person name="Barry K."/>
            <person name="Bills G."/>
            <person name="Bluhm B."/>
            <person name="Cannon C."/>
            <person name="Castanera R."/>
            <person name="Culley D."/>
            <person name="Daum C."/>
            <person name="Ezra D."/>
            <person name="Gonzalez J."/>
            <person name="Henrissat B."/>
            <person name="Kuo A."/>
            <person name="Liang C."/>
            <person name="Lipzen A."/>
            <person name="Lutzoni F."/>
            <person name="Magnuson J."/>
            <person name="Mondo S."/>
            <person name="Nolan M."/>
            <person name="Ohm R."/>
            <person name="Pangilinan J."/>
            <person name="Park H.-J."/>
            <person name="Ramirez L."/>
            <person name="Alfaro M."/>
            <person name="Sun H."/>
            <person name="Tritt A."/>
            <person name="Yoshinaga Y."/>
            <person name="Zwiers L.-H."/>
            <person name="Turgeon B."/>
            <person name="Goodwin S."/>
            <person name="Spatafora J."/>
            <person name="Crous P."/>
            <person name="Grigoriev I."/>
        </authorList>
    </citation>
    <scope>NUCLEOTIDE SEQUENCE</scope>
    <source>
        <strain evidence="6">CBS 133067</strain>
    </source>
</reference>
<dbReference type="OrthoDB" id="66881at2759"/>
<sequence length="536" mass="60871">MAPRVAVIGAGPLGLIAVKNLKEDGFDVTCFEARPYVGGLWNYSDDERLSTAATTIFNSSKYRSAISDYPFPDDADDFPTWQQMHQYLEGFADHFELRPHLRLNSPVTSLSRDGKQWVIEITPKDGPSRREYFDKVAIATGSFVIPKQPQLQGVEKFTGRQLHAINFHRPETFKGERVLIIGLHASAQDVATGLAGHASQAYVSHRNGVLLIPRYEPKGATFDQTMNIGFAMFQMSMQTWFPNLFTWLVDKMLVSMSKKAFPNAPKSWNLFPAPSIATTPPLVGDEMYPLMESGFCEPVGAVAQITGPKTVELKDGRILEDIDSIIYCTGYDTATPFVDKEYNPYPTPGGPADLYRGTFPLHEDPEVRNSLAFFGHAAVPFPGFIQHEIIILATSQIWKGNSSLPPLGEMKKWHRGYLDWRNDLLRKQQWPSTFYVAFMPFKDHVLWFDQAAGSDVFSHFGMFSAKAWSFWWNDKDLYRKCAGGLFTPSIWRLFETGKRKAWPKAREQIYLDNEAAQKQIKKRLEKLKLEKNKKTR</sequence>
<dbReference type="Pfam" id="PF00743">
    <property type="entry name" value="FMO-like"/>
    <property type="match status" value="1"/>
</dbReference>
<dbReference type="InterPro" id="IPR036188">
    <property type="entry name" value="FAD/NAD-bd_sf"/>
</dbReference>
<evidence type="ECO:0000256" key="2">
    <source>
        <dbReference type="ARBA" id="ARBA00022630"/>
    </source>
</evidence>
<dbReference type="Gene3D" id="3.50.50.60">
    <property type="entry name" value="FAD/NAD(P)-binding domain"/>
    <property type="match status" value="1"/>
</dbReference>
<keyword evidence="2" id="KW-0285">Flavoprotein</keyword>
<comment type="similarity">
    <text evidence="1">Belongs to the FMO family.</text>
</comment>
<evidence type="ECO:0000256" key="3">
    <source>
        <dbReference type="ARBA" id="ARBA00022827"/>
    </source>
</evidence>
<evidence type="ECO:0000256" key="4">
    <source>
        <dbReference type="ARBA" id="ARBA00022857"/>
    </source>
</evidence>
<keyword evidence="5" id="KW-0560">Oxidoreductase</keyword>
<dbReference type="GO" id="GO:0050661">
    <property type="term" value="F:NADP binding"/>
    <property type="evidence" value="ECO:0007669"/>
    <property type="project" value="InterPro"/>
</dbReference>
<protein>
    <submittedName>
        <fullName evidence="6">Flavin-containing monooxygenase-like protein</fullName>
    </submittedName>
</protein>
<evidence type="ECO:0000313" key="7">
    <source>
        <dbReference type="Proteomes" id="UP000799772"/>
    </source>
</evidence>
<name>A0A9P4ILT0_9PEZI</name>
<accession>A0A9P4ILT0</accession>
<dbReference type="Proteomes" id="UP000799772">
    <property type="component" value="Unassembled WGS sequence"/>
</dbReference>
<proteinExistence type="inferred from homology"/>
<comment type="caution">
    <text evidence="6">The sequence shown here is derived from an EMBL/GenBank/DDBJ whole genome shotgun (WGS) entry which is preliminary data.</text>
</comment>
<keyword evidence="3" id="KW-0274">FAD</keyword>
<dbReference type="SUPFAM" id="SSF51905">
    <property type="entry name" value="FAD/NAD(P)-binding domain"/>
    <property type="match status" value="1"/>
</dbReference>
<dbReference type="PANTHER" id="PTHR23023">
    <property type="entry name" value="DIMETHYLANILINE MONOOXYGENASE"/>
    <property type="match status" value="1"/>
</dbReference>
<evidence type="ECO:0000313" key="6">
    <source>
        <dbReference type="EMBL" id="KAF2102288.1"/>
    </source>
</evidence>
<dbReference type="PIRSF" id="PIRSF000332">
    <property type="entry name" value="FMO"/>
    <property type="match status" value="1"/>
</dbReference>
<evidence type="ECO:0000256" key="1">
    <source>
        <dbReference type="ARBA" id="ARBA00009183"/>
    </source>
</evidence>
<dbReference type="InterPro" id="IPR000960">
    <property type="entry name" value="Flavin_mOase"/>
</dbReference>
<dbReference type="AlphaFoldDB" id="A0A9P4ILT0"/>
<dbReference type="GO" id="GO:0050660">
    <property type="term" value="F:flavin adenine dinucleotide binding"/>
    <property type="evidence" value="ECO:0007669"/>
    <property type="project" value="InterPro"/>
</dbReference>
<evidence type="ECO:0000256" key="5">
    <source>
        <dbReference type="ARBA" id="ARBA00023002"/>
    </source>
</evidence>
<dbReference type="PRINTS" id="PR00370">
    <property type="entry name" value="FMOXYGENASE"/>
</dbReference>
<dbReference type="InterPro" id="IPR020946">
    <property type="entry name" value="Flavin_mOase-like"/>
</dbReference>
<keyword evidence="4" id="KW-0521">NADP</keyword>